<name>A0A5U7H8Q8_SALER</name>
<dbReference type="Pfam" id="PF00576">
    <property type="entry name" value="Transthyretin"/>
    <property type="match status" value="1"/>
</dbReference>
<dbReference type="EMBL" id="AAGSAC010000010">
    <property type="protein sequence ID" value="EBR3632846.1"/>
    <property type="molecule type" value="Genomic_DNA"/>
</dbReference>
<reference evidence="2" key="1">
    <citation type="submission" date="2018-07" db="EMBL/GenBank/DDBJ databases">
        <authorList>
            <consortium name="PulseNet: The National Subtyping Network for Foodborne Disease Surveillance"/>
            <person name="Tarr C.L."/>
            <person name="Trees E."/>
            <person name="Katz L.S."/>
            <person name="Carleton-Romer H.A."/>
            <person name="Stroika S."/>
            <person name="Kucerova Z."/>
            <person name="Roache K.F."/>
            <person name="Sabol A.L."/>
            <person name="Besser J."/>
            <person name="Gerner-Smidt P."/>
        </authorList>
    </citation>
    <scope>NUCLEOTIDE SEQUENCE</scope>
    <source>
        <strain evidence="2">PNUSAS011535</strain>
    </source>
</reference>
<evidence type="ECO:0000313" key="2">
    <source>
        <dbReference type="EMBL" id="EBR3632846.1"/>
    </source>
</evidence>
<comment type="caution">
    <text evidence="2">The sequence shown here is derived from an EMBL/GenBank/DDBJ whole genome shotgun (WGS) entry which is preliminary data.</text>
</comment>
<dbReference type="Gene3D" id="2.60.40.180">
    <property type="entry name" value="Transthyretin/hydroxyisourate hydrolase domain"/>
    <property type="match status" value="1"/>
</dbReference>
<proteinExistence type="predicted"/>
<evidence type="ECO:0000259" key="1">
    <source>
        <dbReference type="Pfam" id="PF00576"/>
    </source>
</evidence>
<sequence length="31" mass="3420">MPVVIHVPKAGEYYHVPLLLSKYGGSTYRGS</sequence>
<organism evidence="2">
    <name type="scientific">Salmonella enterica</name>
    <name type="common">Salmonella choleraesuis</name>
    <dbReference type="NCBI Taxonomy" id="28901"/>
    <lineage>
        <taxon>Bacteria</taxon>
        <taxon>Pseudomonadati</taxon>
        <taxon>Pseudomonadota</taxon>
        <taxon>Gammaproteobacteria</taxon>
        <taxon>Enterobacterales</taxon>
        <taxon>Enterobacteriaceae</taxon>
        <taxon>Salmonella</taxon>
    </lineage>
</organism>
<feature type="domain" description="Transthyretin/hydroxyisourate hydrolase" evidence="1">
    <location>
        <begin position="2"/>
        <end position="30"/>
    </location>
</feature>
<dbReference type="InterPro" id="IPR023416">
    <property type="entry name" value="Transthyretin/HIU_hydrolase_d"/>
</dbReference>
<dbReference type="SUPFAM" id="SSF49472">
    <property type="entry name" value="Transthyretin (synonym: prealbumin)"/>
    <property type="match status" value="1"/>
</dbReference>
<protein>
    <recommendedName>
        <fullName evidence="1">Transthyretin/hydroxyisourate hydrolase domain-containing protein</fullName>
    </recommendedName>
</protein>
<dbReference type="AlphaFoldDB" id="A0A5U7H8Q8"/>
<dbReference type="InterPro" id="IPR036817">
    <property type="entry name" value="Transthyretin/HIU_hydrolase_sf"/>
</dbReference>
<accession>A0A5U7H8Q8</accession>
<gene>
    <name evidence="2" type="ORF">B7823_07020</name>
</gene>